<gene>
    <name evidence="1" type="ORF">RHMOL_Rhmol12G0134300</name>
</gene>
<reference evidence="1" key="1">
    <citation type="submission" date="2022-02" db="EMBL/GenBank/DDBJ databases">
        <title>Plant Genome Project.</title>
        <authorList>
            <person name="Zhang R.-G."/>
        </authorList>
    </citation>
    <scope>NUCLEOTIDE SEQUENCE</scope>
    <source>
        <strain evidence="1">AT1</strain>
    </source>
</reference>
<sequence>MEAGEGELKPKFLIHNLTTKQVISESRRPILKGINGEIPKLIVVGIIGPSGSGKSNPVQALNQHWEPPPETEFMETIVLKNIFHVSIKYRKLKF</sequence>
<protein>
    <submittedName>
        <fullName evidence="1">Uncharacterized protein</fullName>
    </submittedName>
</protein>
<proteinExistence type="predicted"/>
<dbReference type="EMBL" id="CM046399">
    <property type="protein sequence ID" value="KAI8528228.1"/>
    <property type="molecule type" value="Genomic_DNA"/>
</dbReference>
<evidence type="ECO:0000313" key="1">
    <source>
        <dbReference type="EMBL" id="KAI8528228.1"/>
    </source>
</evidence>
<accession>A0ACC0LHI7</accession>
<dbReference type="Proteomes" id="UP001062846">
    <property type="component" value="Chromosome 12"/>
</dbReference>
<name>A0ACC0LHI7_RHOML</name>
<organism evidence="1 2">
    <name type="scientific">Rhododendron molle</name>
    <name type="common">Chinese azalea</name>
    <name type="synonym">Azalea mollis</name>
    <dbReference type="NCBI Taxonomy" id="49168"/>
    <lineage>
        <taxon>Eukaryota</taxon>
        <taxon>Viridiplantae</taxon>
        <taxon>Streptophyta</taxon>
        <taxon>Embryophyta</taxon>
        <taxon>Tracheophyta</taxon>
        <taxon>Spermatophyta</taxon>
        <taxon>Magnoliopsida</taxon>
        <taxon>eudicotyledons</taxon>
        <taxon>Gunneridae</taxon>
        <taxon>Pentapetalae</taxon>
        <taxon>asterids</taxon>
        <taxon>Ericales</taxon>
        <taxon>Ericaceae</taxon>
        <taxon>Ericoideae</taxon>
        <taxon>Rhodoreae</taxon>
        <taxon>Rhododendron</taxon>
    </lineage>
</organism>
<evidence type="ECO:0000313" key="2">
    <source>
        <dbReference type="Proteomes" id="UP001062846"/>
    </source>
</evidence>
<comment type="caution">
    <text evidence="1">The sequence shown here is derived from an EMBL/GenBank/DDBJ whole genome shotgun (WGS) entry which is preliminary data.</text>
</comment>
<keyword evidence="2" id="KW-1185">Reference proteome</keyword>